<keyword evidence="1" id="KW-1133">Transmembrane helix</keyword>
<organism evidence="2 3">
    <name type="scientific">Halteria grandinella</name>
    <dbReference type="NCBI Taxonomy" id="5974"/>
    <lineage>
        <taxon>Eukaryota</taxon>
        <taxon>Sar</taxon>
        <taxon>Alveolata</taxon>
        <taxon>Ciliophora</taxon>
        <taxon>Intramacronucleata</taxon>
        <taxon>Spirotrichea</taxon>
        <taxon>Stichotrichia</taxon>
        <taxon>Sporadotrichida</taxon>
        <taxon>Halteriidae</taxon>
        <taxon>Halteria</taxon>
    </lineage>
</organism>
<evidence type="ECO:0000313" key="3">
    <source>
        <dbReference type="Proteomes" id="UP000785679"/>
    </source>
</evidence>
<keyword evidence="1" id="KW-0812">Transmembrane</keyword>
<dbReference type="EMBL" id="RRYP01003745">
    <property type="protein sequence ID" value="TNV83530.1"/>
    <property type="molecule type" value="Genomic_DNA"/>
</dbReference>
<evidence type="ECO:0000313" key="2">
    <source>
        <dbReference type="EMBL" id="TNV83530.1"/>
    </source>
</evidence>
<accession>A0A8J8P094</accession>
<reference evidence="2" key="1">
    <citation type="submission" date="2019-06" db="EMBL/GenBank/DDBJ databases">
        <authorList>
            <person name="Zheng W."/>
        </authorList>
    </citation>
    <scope>NUCLEOTIDE SEQUENCE</scope>
    <source>
        <strain evidence="2">QDHG01</strain>
    </source>
</reference>
<protein>
    <submittedName>
        <fullName evidence="2">Uncharacterized protein</fullName>
    </submittedName>
</protein>
<dbReference type="GO" id="GO:0005634">
    <property type="term" value="C:nucleus"/>
    <property type="evidence" value="ECO:0007669"/>
    <property type="project" value="TreeGrafter"/>
</dbReference>
<dbReference type="PANTHER" id="PTHR31398">
    <property type="entry name" value="MEIOTIC NUCLEAR DIVISION PROTEIN 1 HOMOLOG"/>
    <property type="match status" value="1"/>
</dbReference>
<dbReference type="OrthoDB" id="293272at2759"/>
<dbReference type="PANTHER" id="PTHR31398:SF0">
    <property type="entry name" value="MEIOTIC NUCLEAR DIVISION PROTEIN 1 HOMOLOG"/>
    <property type="match status" value="1"/>
</dbReference>
<feature type="transmembrane region" description="Helical" evidence="1">
    <location>
        <begin position="20"/>
        <end position="38"/>
    </location>
</feature>
<name>A0A8J8P094_HALGN</name>
<proteinExistence type="predicted"/>
<dbReference type="Proteomes" id="UP000785679">
    <property type="component" value="Unassembled WGS sequence"/>
</dbReference>
<dbReference type="GO" id="GO:0007131">
    <property type="term" value="P:reciprocal meiotic recombination"/>
    <property type="evidence" value="ECO:0007669"/>
    <property type="project" value="TreeGrafter"/>
</dbReference>
<evidence type="ECO:0000256" key="1">
    <source>
        <dbReference type="SAM" id="Phobius"/>
    </source>
</evidence>
<sequence length="355" mass="41160">MFGQSVSFTWNGQDTFKTSWGAFLSWIILLIMVAYSSYRLVYMVNRWNPGVSKTTLIRGADEEEPFSPGESGFDFAFGIGKDLPKDIGFFTVRHVNQTVIDGQRIKNKTDLTFTECGDKYFSFEDQAEVLNYKINEYQCPDDNFTDWQLRGNFYRNDMLYLEIKLWKCQNSTNNNTVGVSPGVVCQSQTAIDNYFRKQTFNFAFINNQFTTDDYEKPVHPFIDDQLFFEIDPSISKKANFYVQNAEASLEDTLLQLGWSNDINFHQIQNVRYYDDDYNSADGFIIAVFIRADKMYDSYSRQVTDILTLLGESDIFKLNLTSIYLPCIHRFKTLIFADVAYAQAKVTVISTRDRFS</sequence>
<keyword evidence="3" id="KW-1185">Reference proteome</keyword>
<gene>
    <name evidence="2" type="ORF">FGO68_gene1497</name>
</gene>
<comment type="caution">
    <text evidence="2">The sequence shown here is derived from an EMBL/GenBank/DDBJ whole genome shotgun (WGS) entry which is preliminary data.</text>
</comment>
<dbReference type="AlphaFoldDB" id="A0A8J8P094"/>
<keyword evidence="1" id="KW-0472">Membrane</keyword>